<evidence type="ECO:0000313" key="10">
    <source>
        <dbReference type="EMBL" id="VAW92541.1"/>
    </source>
</evidence>
<gene>
    <name evidence="10" type="ORF">MNBD_GAMMA23-1962</name>
</gene>
<dbReference type="AlphaFoldDB" id="A0A3B0ZLL4"/>
<dbReference type="EMBL" id="UOFT01000026">
    <property type="protein sequence ID" value="VAW92541.1"/>
    <property type="molecule type" value="Genomic_DNA"/>
</dbReference>
<accession>A0A3B0ZLL4</accession>
<dbReference type="PANTHER" id="PTHR33162">
    <property type="entry name" value="SEC-INDEPENDENT PROTEIN TRANSLOCASE PROTEIN TATA, CHLOROPLASTIC"/>
    <property type="match status" value="1"/>
</dbReference>
<keyword evidence="5" id="KW-0653">Protein transport</keyword>
<dbReference type="InterPro" id="IPR003369">
    <property type="entry name" value="TatA/B/E"/>
</dbReference>
<sequence>MFDIGFWELGVIMIVALVVIGPDKLPGIARSAGKWVGKARYFIANVKQDVQKEMRAEELKQAIGRDAGLDELKQIMNTDQFTLEEEDDPGYLVSAIDDDIPTQAKTAETIPTAKPHNSGKSKTDSQTDDVADKSNT</sequence>
<evidence type="ECO:0000256" key="9">
    <source>
        <dbReference type="SAM" id="MobiDB-lite"/>
    </source>
</evidence>
<organism evidence="10">
    <name type="scientific">hydrothermal vent metagenome</name>
    <dbReference type="NCBI Taxonomy" id="652676"/>
    <lineage>
        <taxon>unclassified sequences</taxon>
        <taxon>metagenomes</taxon>
        <taxon>ecological metagenomes</taxon>
    </lineage>
</organism>
<evidence type="ECO:0000256" key="5">
    <source>
        <dbReference type="ARBA" id="ARBA00022927"/>
    </source>
</evidence>
<keyword evidence="2" id="KW-0813">Transport</keyword>
<dbReference type="InterPro" id="IPR018448">
    <property type="entry name" value="TatB"/>
</dbReference>
<dbReference type="HAMAP" id="MF_00237">
    <property type="entry name" value="TatB"/>
    <property type="match status" value="1"/>
</dbReference>
<evidence type="ECO:0000256" key="7">
    <source>
        <dbReference type="ARBA" id="ARBA00023010"/>
    </source>
</evidence>
<dbReference type="GO" id="GO:0016020">
    <property type="term" value="C:membrane"/>
    <property type="evidence" value="ECO:0007669"/>
    <property type="project" value="UniProtKB-SubCell"/>
</dbReference>
<reference evidence="10" key="1">
    <citation type="submission" date="2018-06" db="EMBL/GenBank/DDBJ databases">
        <authorList>
            <person name="Zhirakovskaya E."/>
        </authorList>
    </citation>
    <scope>NUCLEOTIDE SEQUENCE</scope>
</reference>
<comment type="subcellular location">
    <subcellularLocation>
        <location evidence="1">Membrane</location>
        <topology evidence="1">Single-pass membrane protein</topology>
    </subcellularLocation>
</comment>
<dbReference type="GO" id="GO:0008320">
    <property type="term" value="F:protein transmembrane transporter activity"/>
    <property type="evidence" value="ECO:0007669"/>
    <property type="project" value="InterPro"/>
</dbReference>
<dbReference type="Gene3D" id="1.20.5.3310">
    <property type="match status" value="1"/>
</dbReference>
<keyword evidence="4" id="KW-0812">Transmembrane</keyword>
<dbReference type="GO" id="GO:0043953">
    <property type="term" value="P:protein transport by the Tat complex"/>
    <property type="evidence" value="ECO:0007669"/>
    <property type="project" value="InterPro"/>
</dbReference>
<proteinExistence type="inferred from homology"/>
<keyword evidence="6" id="KW-1133">Transmembrane helix</keyword>
<evidence type="ECO:0000256" key="6">
    <source>
        <dbReference type="ARBA" id="ARBA00022989"/>
    </source>
</evidence>
<feature type="region of interest" description="Disordered" evidence="9">
    <location>
        <begin position="103"/>
        <end position="136"/>
    </location>
</feature>
<name>A0A3B0ZLL4_9ZZZZ</name>
<keyword evidence="8" id="KW-0472">Membrane</keyword>
<evidence type="ECO:0000256" key="8">
    <source>
        <dbReference type="ARBA" id="ARBA00023136"/>
    </source>
</evidence>
<evidence type="ECO:0000256" key="3">
    <source>
        <dbReference type="ARBA" id="ARBA00022475"/>
    </source>
</evidence>
<dbReference type="PRINTS" id="PR01506">
    <property type="entry name" value="TATBPROTEIN"/>
</dbReference>
<dbReference type="NCBIfam" id="TIGR01410">
    <property type="entry name" value="tatB"/>
    <property type="match status" value="1"/>
</dbReference>
<feature type="compositionally biased region" description="Basic and acidic residues" evidence="9">
    <location>
        <begin position="121"/>
        <end position="136"/>
    </location>
</feature>
<evidence type="ECO:0000256" key="4">
    <source>
        <dbReference type="ARBA" id="ARBA00022692"/>
    </source>
</evidence>
<evidence type="ECO:0000256" key="1">
    <source>
        <dbReference type="ARBA" id="ARBA00004167"/>
    </source>
</evidence>
<dbReference type="PANTHER" id="PTHR33162:SF1">
    <property type="entry name" value="SEC-INDEPENDENT PROTEIN TRANSLOCASE PROTEIN TATA, CHLOROPLASTIC"/>
    <property type="match status" value="1"/>
</dbReference>
<keyword evidence="3" id="KW-1003">Cell membrane</keyword>
<keyword evidence="7" id="KW-0811">Translocation</keyword>
<evidence type="ECO:0000256" key="2">
    <source>
        <dbReference type="ARBA" id="ARBA00022448"/>
    </source>
</evidence>
<dbReference type="Pfam" id="PF02416">
    <property type="entry name" value="TatA_B_E"/>
    <property type="match status" value="1"/>
</dbReference>
<protein>
    <submittedName>
        <fullName evidence="10">Twin-arginine translocation protein TatB</fullName>
    </submittedName>
</protein>